<feature type="transmembrane region" description="Helical" evidence="1">
    <location>
        <begin position="170"/>
        <end position="190"/>
    </location>
</feature>
<comment type="caution">
    <text evidence="2">The sequence shown here is derived from an EMBL/GenBank/DDBJ whole genome shotgun (WGS) entry which is preliminary data.</text>
</comment>
<dbReference type="Proteomes" id="UP000176631">
    <property type="component" value="Unassembled WGS sequence"/>
</dbReference>
<protein>
    <recommendedName>
        <fullName evidence="4">Membrane protein 6-pyruvoyl-tetrahydropterin synthase-related domain-containing protein</fullName>
    </recommendedName>
</protein>
<feature type="transmembrane region" description="Helical" evidence="1">
    <location>
        <begin position="140"/>
        <end position="158"/>
    </location>
</feature>
<accession>A0A1G1WAF6</accession>
<evidence type="ECO:0000313" key="2">
    <source>
        <dbReference type="EMBL" id="OGY24663.1"/>
    </source>
</evidence>
<evidence type="ECO:0000313" key="3">
    <source>
        <dbReference type="Proteomes" id="UP000176631"/>
    </source>
</evidence>
<feature type="transmembrane region" description="Helical" evidence="1">
    <location>
        <begin position="222"/>
        <end position="241"/>
    </location>
</feature>
<evidence type="ECO:0000256" key="1">
    <source>
        <dbReference type="SAM" id="Phobius"/>
    </source>
</evidence>
<feature type="transmembrane region" description="Helical" evidence="1">
    <location>
        <begin position="248"/>
        <end position="267"/>
    </location>
</feature>
<feature type="transmembrane region" description="Helical" evidence="1">
    <location>
        <begin position="197"/>
        <end position="216"/>
    </location>
</feature>
<feature type="transmembrane region" description="Helical" evidence="1">
    <location>
        <begin position="6"/>
        <end position="27"/>
    </location>
</feature>
<reference evidence="2 3" key="1">
    <citation type="journal article" date="2016" name="Nat. Commun.">
        <title>Thousands of microbial genomes shed light on interconnected biogeochemical processes in an aquifer system.</title>
        <authorList>
            <person name="Anantharaman K."/>
            <person name="Brown C.T."/>
            <person name="Hug L.A."/>
            <person name="Sharon I."/>
            <person name="Castelle C.J."/>
            <person name="Probst A.J."/>
            <person name="Thomas B.C."/>
            <person name="Singh A."/>
            <person name="Wilkins M.J."/>
            <person name="Karaoz U."/>
            <person name="Brodie E.L."/>
            <person name="Williams K.H."/>
            <person name="Hubbard S.S."/>
            <person name="Banfield J.F."/>
        </authorList>
    </citation>
    <scope>NUCLEOTIDE SEQUENCE [LARGE SCALE GENOMIC DNA]</scope>
</reference>
<feature type="transmembrane region" description="Helical" evidence="1">
    <location>
        <begin position="389"/>
        <end position="406"/>
    </location>
</feature>
<feature type="transmembrane region" description="Helical" evidence="1">
    <location>
        <begin position="114"/>
        <end position="133"/>
    </location>
</feature>
<organism evidence="2 3">
    <name type="scientific">Candidatus Woykebacteria bacterium RBG_13_40_15</name>
    <dbReference type="NCBI Taxonomy" id="1802593"/>
    <lineage>
        <taxon>Bacteria</taxon>
        <taxon>Candidatus Woykeibacteriota</taxon>
    </lineage>
</organism>
<gene>
    <name evidence="2" type="ORF">A2172_03665</name>
</gene>
<dbReference type="AlphaFoldDB" id="A0A1G1WAF6"/>
<evidence type="ECO:0008006" key="4">
    <source>
        <dbReference type="Google" id="ProtNLM"/>
    </source>
</evidence>
<feature type="transmembrane region" description="Helical" evidence="1">
    <location>
        <begin position="315"/>
        <end position="331"/>
    </location>
</feature>
<proteinExistence type="predicted"/>
<keyword evidence="1" id="KW-0812">Transmembrane</keyword>
<sequence>MKLKKYLIILILISISFVNSFVFYSYFGRHVKQSETQYSMIYPDPDKFGAPDYYYHQRYIYETSKNLKLGRLKSLSITDELMPINSFPLFQYYNAGPLTVLGLINIALDNPVLVYTLGIWLFTFIFVVGVYSFSKSISKSESTSLVTAFIFVTFPYYLTNLLSRSAFTEYLAISLLPIILFLIYKFLTIIKSKNLSLASYLIISSLLIVFSTIFLLSHNLTVLFSILLLTLPFIFLLIKYLPLNLTQILLFIGPFFLIGSNVLFYWIPVISSRDNISLSSSFNPEFVSYYTFVSTPDIVLSLLPKSSQGSTTPELYLQIGLPVILLLILFFQRKRIYIYLLLSFIFILLFYKEIWSVLPKVLTTIQFSYRLLSYIPILLLFSVKKLNKYLIILLIPISIISATIFYQRDLSIYQTKDVFFDSILTQSNNDYYKNENFNTDLKMSVENLQNKTILEIPNYNGKELKIDTIEKDNSIKATSYLIKIETDSTLNDKVTINSTFSFKNRSTSTTSTIVSVPNKFFLFSTCLNNVKKFDISIQNKDPKVVKLNKIEVKKVEDKSNMYLDQEQKYFKVVCDYSFDSESNSFTFNIDKPEKQHILPIFYSSYNKLTTDKGEEINNFGSYLHKNKSYTVVNENGINYSSVSVKLLEKNKWFYVSKLSVILSLIVIITSIVFYFFSIFKPVLLKLVDNLNLK</sequence>
<keyword evidence="1" id="KW-1133">Transmembrane helix</keyword>
<name>A0A1G1WAF6_9BACT</name>
<dbReference type="EMBL" id="MHCP01000001">
    <property type="protein sequence ID" value="OGY24663.1"/>
    <property type="molecule type" value="Genomic_DNA"/>
</dbReference>
<feature type="transmembrane region" description="Helical" evidence="1">
    <location>
        <begin position="337"/>
        <end position="355"/>
    </location>
</feature>
<keyword evidence="1" id="KW-0472">Membrane</keyword>
<feature type="transmembrane region" description="Helical" evidence="1">
    <location>
        <begin position="658"/>
        <end position="679"/>
    </location>
</feature>